<keyword evidence="2" id="KW-1185">Reference proteome</keyword>
<organism evidence="2 3">
    <name type="scientific">Carlito syrichta</name>
    <name type="common">Philippine tarsier</name>
    <name type="synonym">Tarsius syrichta</name>
    <dbReference type="NCBI Taxonomy" id="1868482"/>
    <lineage>
        <taxon>Eukaryota</taxon>
        <taxon>Metazoa</taxon>
        <taxon>Chordata</taxon>
        <taxon>Craniata</taxon>
        <taxon>Vertebrata</taxon>
        <taxon>Euteleostomi</taxon>
        <taxon>Mammalia</taxon>
        <taxon>Eutheria</taxon>
        <taxon>Euarchontoglires</taxon>
        <taxon>Primates</taxon>
        <taxon>Haplorrhini</taxon>
        <taxon>Tarsiiformes</taxon>
        <taxon>Tarsiidae</taxon>
        <taxon>Carlito</taxon>
    </lineage>
</organism>
<dbReference type="CTD" id="58531"/>
<feature type="region of interest" description="Disordered" evidence="1">
    <location>
        <begin position="1"/>
        <end position="94"/>
    </location>
</feature>
<dbReference type="RefSeq" id="XP_008059995.1">
    <property type="nucleotide sequence ID" value="XM_008061804.1"/>
</dbReference>
<dbReference type="InterPro" id="IPR026077">
    <property type="entry name" value="PRMP3"/>
</dbReference>
<dbReference type="PANTHER" id="PTHR14317:SF0">
    <property type="entry name" value="PROTAMINE-3"/>
    <property type="match status" value="1"/>
</dbReference>
<feature type="compositionally biased region" description="Polar residues" evidence="1">
    <location>
        <begin position="75"/>
        <end position="92"/>
    </location>
</feature>
<dbReference type="GO" id="GO:0030317">
    <property type="term" value="P:flagellated sperm motility"/>
    <property type="evidence" value="ECO:0007669"/>
    <property type="project" value="TreeGrafter"/>
</dbReference>
<dbReference type="KEGG" id="csyr:103264160"/>
<proteinExistence type="predicted"/>
<dbReference type="AlphaFoldDB" id="A0A1U7TQE8"/>
<name>A0A1U7TQE8_CARSF</name>
<evidence type="ECO:0000256" key="1">
    <source>
        <dbReference type="SAM" id="MobiDB-lite"/>
    </source>
</evidence>
<reference evidence="3" key="1">
    <citation type="submission" date="2025-08" db="UniProtKB">
        <authorList>
            <consortium name="RefSeq"/>
        </authorList>
    </citation>
    <scope>IDENTIFICATION</scope>
</reference>
<feature type="compositionally biased region" description="Acidic residues" evidence="1">
    <location>
        <begin position="40"/>
        <end position="56"/>
    </location>
</feature>
<dbReference type="GeneID" id="103264160"/>
<gene>
    <name evidence="3" type="primary">PRM3</name>
</gene>
<dbReference type="OrthoDB" id="9837884at2759"/>
<sequence length="111" mass="12323">MGSHCAKLSTGHSTGHGQGHESSMKKLMGCVSRDDFSLSSEEEEEEEEEGQEEEELPVQGKLLLMEPEWKEESTVDNPMTQQGPKPTQTCSGQPGEWCPLTCQQELLEKSQ</sequence>
<protein>
    <submittedName>
        <fullName evidence="3">Protamine-3</fullName>
    </submittedName>
</protein>
<dbReference type="GO" id="GO:0005737">
    <property type="term" value="C:cytoplasm"/>
    <property type="evidence" value="ECO:0007669"/>
    <property type="project" value="TreeGrafter"/>
</dbReference>
<accession>A0A1U7TQE8</accession>
<evidence type="ECO:0000313" key="2">
    <source>
        <dbReference type="Proteomes" id="UP000189704"/>
    </source>
</evidence>
<dbReference type="Proteomes" id="UP000189704">
    <property type="component" value="Unplaced"/>
</dbReference>
<evidence type="ECO:0000313" key="3">
    <source>
        <dbReference type="RefSeq" id="XP_008059995.1"/>
    </source>
</evidence>
<dbReference type="PANTHER" id="PTHR14317">
    <property type="entry name" value="SPERM PROTAMINE P3"/>
    <property type="match status" value="1"/>
</dbReference>